<dbReference type="EMBL" id="QICL01000001">
    <property type="protein sequence ID" value="PXV69175.1"/>
    <property type="molecule type" value="Genomic_DNA"/>
</dbReference>
<evidence type="ECO:0000313" key="1">
    <source>
        <dbReference type="EMBL" id="PXV69175.1"/>
    </source>
</evidence>
<dbReference type="OrthoDB" id="708235at2"/>
<dbReference type="InterPro" id="IPR012347">
    <property type="entry name" value="Ferritin-like"/>
</dbReference>
<dbReference type="SUPFAM" id="SSF47240">
    <property type="entry name" value="Ferritin-like"/>
    <property type="match status" value="1"/>
</dbReference>
<dbReference type="InterPro" id="IPR043876">
    <property type="entry name" value="DUF5856"/>
</dbReference>
<name>A0A2V3Q1I3_9BACT</name>
<accession>A0A2V3Q1I3</accession>
<keyword evidence="2" id="KW-1185">Reference proteome</keyword>
<gene>
    <name evidence="1" type="ORF">CLV62_101444</name>
</gene>
<dbReference type="Proteomes" id="UP000247973">
    <property type="component" value="Unassembled WGS sequence"/>
</dbReference>
<dbReference type="Gene3D" id="1.20.1260.10">
    <property type="match status" value="1"/>
</dbReference>
<dbReference type="RefSeq" id="WP_110309129.1">
    <property type="nucleotide sequence ID" value="NZ_QICL01000001.1"/>
</dbReference>
<organism evidence="1 2">
    <name type="scientific">Dysgonomonas alginatilytica</name>
    <dbReference type="NCBI Taxonomy" id="1605892"/>
    <lineage>
        <taxon>Bacteria</taxon>
        <taxon>Pseudomonadati</taxon>
        <taxon>Bacteroidota</taxon>
        <taxon>Bacteroidia</taxon>
        <taxon>Bacteroidales</taxon>
        <taxon>Dysgonomonadaceae</taxon>
        <taxon>Dysgonomonas</taxon>
    </lineage>
</organism>
<proteinExistence type="predicted"/>
<evidence type="ECO:0008006" key="3">
    <source>
        <dbReference type="Google" id="ProtNLM"/>
    </source>
</evidence>
<comment type="caution">
    <text evidence="1">The sequence shown here is derived from an EMBL/GenBank/DDBJ whole genome shotgun (WGS) entry which is preliminary data.</text>
</comment>
<dbReference type="Pfam" id="PF19174">
    <property type="entry name" value="DUF5856"/>
    <property type="match status" value="1"/>
</dbReference>
<evidence type="ECO:0000313" key="2">
    <source>
        <dbReference type="Proteomes" id="UP000247973"/>
    </source>
</evidence>
<reference evidence="1 2" key="1">
    <citation type="submission" date="2018-03" db="EMBL/GenBank/DDBJ databases">
        <title>Genomic Encyclopedia of Archaeal and Bacterial Type Strains, Phase II (KMG-II): from individual species to whole genera.</title>
        <authorList>
            <person name="Goeker M."/>
        </authorList>
    </citation>
    <scope>NUCLEOTIDE SEQUENCE [LARGE SCALE GENOMIC DNA]</scope>
    <source>
        <strain evidence="1 2">DSM 100214</strain>
    </source>
</reference>
<protein>
    <recommendedName>
        <fullName evidence="3">Starvation-inducible DNA-binding protein</fullName>
    </recommendedName>
</protein>
<sequence length="137" mass="15211">MSNATAKQKAAKGLKGSVAEVGAFLGKIVSFNNSLKLYHWHVTGAGSYAKHIALDQALEDLTEATDRLVETTYAMAGDVNIVIPETKIPTDIVNHACGFYDVVEEAREYFSEAFTQAIIDDYHEALQQMLYRLKRLQ</sequence>
<dbReference type="AlphaFoldDB" id="A0A2V3Q1I3"/>
<dbReference type="InterPro" id="IPR009078">
    <property type="entry name" value="Ferritin-like_SF"/>
</dbReference>